<evidence type="ECO:0000313" key="9">
    <source>
        <dbReference type="EMBL" id="KRT55386.1"/>
    </source>
</evidence>
<feature type="chain" id="PRO_5010437700" evidence="7">
    <location>
        <begin position="27"/>
        <end position="205"/>
    </location>
</feature>
<keyword evidence="4" id="KW-0249">Electron transport</keyword>
<gene>
    <name evidence="9" type="ORF">Ga0074115_11743</name>
    <name evidence="10" type="ORF">Ga0076813_159921</name>
</gene>
<dbReference type="AlphaFoldDB" id="A0A0T5YXS9"/>
<evidence type="ECO:0000256" key="6">
    <source>
        <dbReference type="PROSITE-ProRule" id="PRU00433"/>
    </source>
</evidence>
<dbReference type="Gene3D" id="1.10.760.10">
    <property type="entry name" value="Cytochrome c-like domain"/>
    <property type="match status" value="2"/>
</dbReference>
<dbReference type="InterPro" id="IPR009056">
    <property type="entry name" value="Cyt_c-like_dom"/>
</dbReference>
<evidence type="ECO:0000313" key="12">
    <source>
        <dbReference type="Proteomes" id="UP000051634"/>
    </source>
</evidence>
<keyword evidence="12" id="KW-1185">Reference proteome</keyword>
<comment type="caution">
    <text evidence="9">The sequence shown here is derived from an EMBL/GenBank/DDBJ whole genome shotgun (WGS) entry which is preliminary data.</text>
</comment>
<dbReference type="PROSITE" id="PS51007">
    <property type="entry name" value="CYTC"/>
    <property type="match status" value="2"/>
</dbReference>
<dbReference type="InterPro" id="IPR036909">
    <property type="entry name" value="Cyt_c-like_dom_sf"/>
</dbReference>
<evidence type="ECO:0000256" key="4">
    <source>
        <dbReference type="ARBA" id="ARBA00022982"/>
    </source>
</evidence>
<sequence length="205" mass="22925">MIRIKTNIAVVSTLLLLASIPITTQADLPALTDKCLECHGTAGNSDRPQIPSIAGFSTNNLLDSLLSYKYGDRKGKSIQTPHLGKTDMNRVTQSLRPEEIKALGEFFAKQPFRPATQKYDADLAALGARIHEEKCEECHHDGGAFPEDDTGIIAGQWKAYLERQFELFIANARPTTKKMARRFNTLDESDRRALVEFYASRQQIN</sequence>
<keyword evidence="5 6" id="KW-0408">Iron</keyword>
<dbReference type="Pfam" id="PF00034">
    <property type="entry name" value="Cytochrom_C"/>
    <property type="match status" value="1"/>
</dbReference>
<feature type="domain" description="Cytochrome c" evidence="8">
    <location>
        <begin position="122"/>
        <end position="202"/>
    </location>
</feature>
<keyword evidence="3 6" id="KW-0479">Metal-binding</keyword>
<feature type="signal peptide" evidence="7">
    <location>
        <begin position="1"/>
        <end position="26"/>
    </location>
</feature>
<name>A0A0T5YXS9_9GAMM</name>
<keyword evidence="2 6" id="KW-0349">Heme</keyword>
<dbReference type="GO" id="GO:0046872">
    <property type="term" value="F:metal ion binding"/>
    <property type="evidence" value="ECO:0007669"/>
    <property type="project" value="UniProtKB-KW"/>
</dbReference>
<evidence type="ECO:0000259" key="8">
    <source>
        <dbReference type="PROSITE" id="PS51007"/>
    </source>
</evidence>
<dbReference type="PANTHER" id="PTHR33751">
    <property type="entry name" value="CBB3-TYPE CYTOCHROME C OXIDASE SUBUNIT FIXP"/>
    <property type="match status" value="1"/>
</dbReference>
<dbReference type="SUPFAM" id="SSF46626">
    <property type="entry name" value="Cytochrome c"/>
    <property type="match status" value="2"/>
</dbReference>
<evidence type="ECO:0000313" key="11">
    <source>
        <dbReference type="Proteomes" id="UP000051276"/>
    </source>
</evidence>
<dbReference type="Proteomes" id="UP000051276">
    <property type="component" value="Unassembled WGS sequence"/>
</dbReference>
<keyword evidence="1" id="KW-0813">Transport</keyword>
<organism evidence="9 12">
    <name type="scientific">endosymbiont of Ridgeia piscesae</name>
    <dbReference type="NCBI Taxonomy" id="54398"/>
    <lineage>
        <taxon>Bacteria</taxon>
        <taxon>Pseudomonadati</taxon>
        <taxon>Pseudomonadota</taxon>
        <taxon>Gammaproteobacteria</taxon>
        <taxon>sulfur-oxidizing symbionts</taxon>
    </lineage>
</organism>
<dbReference type="GO" id="GO:0020037">
    <property type="term" value="F:heme binding"/>
    <property type="evidence" value="ECO:0007669"/>
    <property type="project" value="InterPro"/>
</dbReference>
<evidence type="ECO:0000256" key="5">
    <source>
        <dbReference type="ARBA" id="ARBA00023004"/>
    </source>
</evidence>
<reference evidence="11 12" key="1">
    <citation type="submission" date="2015-11" db="EMBL/GenBank/DDBJ databases">
        <title>The genome of Candidatus Endoriftia persephone in Ridgeia piscesae and population structure of the North Eastern Pacific vestimentiferan symbionts.</title>
        <authorList>
            <person name="Perez M."/>
            <person name="Juniper K.S."/>
        </authorList>
    </citation>
    <scope>NUCLEOTIDE SEQUENCE [LARGE SCALE GENOMIC DNA]</scope>
    <source>
        <strain evidence="10">Ind10</strain>
        <strain evidence="9">Ind11</strain>
    </source>
</reference>
<dbReference type="InterPro" id="IPR050597">
    <property type="entry name" value="Cytochrome_c_Oxidase_Subunit"/>
</dbReference>
<feature type="domain" description="Cytochrome c" evidence="8">
    <location>
        <begin position="22"/>
        <end position="111"/>
    </location>
</feature>
<accession>A0A0T5YXS9</accession>
<dbReference type="PANTHER" id="PTHR33751:SF9">
    <property type="entry name" value="CYTOCHROME C4"/>
    <property type="match status" value="1"/>
</dbReference>
<evidence type="ECO:0000313" key="10">
    <source>
        <dbReference type="EMBL" id="KRT59780.1"/>
    </source>
</evidence>
<dbReference type="EMBL" id="LMXI01000095">
    <property type="protein sequence ID" value="KRT59780.1"/>
    <property type="molecule type" value="Genomic_DNA"/>
</dbReference>
<evidence type="ECO:0000256" key="2">
    <source>
        <dbReference type="ARBA" id="ARBA00022617"/>
    </source>
</evidence>
<dbReference type="OrthoDB" id="188778at2"/>
<dbReference type="RefSeq" id="WP_057955435.1">
    <property type="nucleotide sequence ID" value="NZ_KQ556880.1"/>
</dbReference>
<dbReference type="Proteomes" id="UP000051634">
    <property type="component" value="Unassembled WGS sequence"/>
</dbReference>
<keyword evidence="7" id="KW-0732">Signal</keyword>
<dbReference type="GO" id="GO:0009055">
    <property type="term" value="F:electron transfer activity"/>
    <property type="evidence" value="ECO:0007669"/>
    <property type="project" value="InterPro"/>
</dbReference>
<dbReference type="STRING" id="54398.Ga0074115_11743"/>
<evidence type="ECO:0000256" key="3">
    <source>
        <dbReference type="ARBA" id="ARBA00022723"/>
    </source>
</evidence>
<protein>
    <submittedName>
        <fullName evidence="9">Cytochrome c553</fullName>
    </submittedName>
    <submittedName>
        <fullName evidence="10">Cytochrome subunit of sulfide dehydrogenase</fullName>
    </submittedName>
</protein>
<proteinExistence type="predicted"/>
<evidence type="ECO:0000256" key="1">
    <source>
        <dbReference type="ARBA" id="ARBA00022448"/>
    </source>
</evidence>
<evidence type="ECO:0000256" key="7">
    <source>
        <dbReference type="SAM" id="SignalP"/>
    </source>
</evidence>
<dbReference type="EMBL" id="LDXT01000080">
    <property type="protein sequence ID" value="KRT55386.1"/>
    <property type="molecule type" value="Genomic_DNA"/>
</dbReference>